<evidence type="ECO:0000313" key="3">
    <source>
        <dbReference type="Proteomes" id="UP000530424"/>
    </source>
</evidence>
<dbReference type="InterPro" id="IPR011990">
    <property type="entry name" value="TPR-like_helical_dom_sf"/>
</dbReference>
<keyword evidence="3" id="KW-1185">Reference proteome</keyword>
<sequence>MAGSLPDPESPEALAERAEEAYRDGRMEAALTAWEQLYAVHVAAGRRSDAALAAALVALNLLCETGLMAPVRAWETRARQQLESEPTGPAHAILAITRTYERILSGDPEGAAAPAREAVELGTRLGVDPARGLGLVAAARLAIHAGEVDDAIDQLDRLAVALAAGEFDPLTTGNVYCELICVAQWLGRHDLARAWTEVMERWRHGTAYGATHGRCRVHRAELLRMSGPAAAAEAEAVAACDELRPWMRREYGWPLVELGNIRLRRGDLAGAEEAFLEANARAWCAQPGLALLRLAQGEAAEAAEMIRAELSHPTDVPWKERPPFGGLRAVPLLAAQAQVAEHLGDAATAATAAAELAAVHAAYPSDGLRATVRLAEARAALLAGDADRAIGVAREAAALWIDLDAPYDAALARTLTGDAQHRLGNADVARLEWQAARRGFEAFGAELAVQVVDQRLGVAAVRPDAAPAASGGVAELVRDGDHWLVRYDGRAVVLPDLKGIAYLARLLSAPSREHHVLDLAGAGAVAPGLPVLDDEAKASYRRRLAEVEADLAEAEADHDEARVRLAERDRDYLVAELTAAAGLGGRARTTGGTAERARTSVTRSLRYALARLSEVAPDLGAHLDRTVRTGTCCCYEPDPVARLEWKVTG</sequence>
<dbReference type="EMBL" id="JACCFP010000001">
    <property type="protein sequence ID" value="NYJ00533.1"/>
    <property type="molecule type" value="Genomic_DNA"/>
</dbReference>
<organism evidence="2 3">
    <name type="scientific">Nocardioides thalensis</name>
    <dbReference type="NCBI Taxonomy" id="1914755"/>
    <lineage>
        <taxon>Bacteria</taxon>
        <taxon>Bacillati</taxon>
        <taxon>Actinomycetota</taxon>
        <taxon>Actinomycetes</taxon>
        <taxon>Propionibacteriales</taxon>
        <taxon>Nocardioidaceae</taxon>
        <taxon>Nocardioides</taxon>
    </lineage>
</organism>
<proteinExistence type="predicted"/>
<dbReference type="RefSeq" id="WP_179667108.1">
    <property type="nucleotide sequence ID" value="NZ_JACCFP010000001.1"/>
</dbReference>
<reference evidence="2 3" key="1">
    <citation type="submission" date="2020-07" db="EMBL/GenBank/DDBJ databases">
        <title>Sequencing the genomes of 1000 actinobacteria strains.</title>
        <authorList>
            <person name="Klenk H.-P."/>
        </authorList>
    </citation>
    <scope>NUCLEOTIDE SEQUENCE [LARGE SCALE GENOMIC DNA]</scope>
    <source>
        <strain evidence="2 3">DSM 103833</strain>
    </source>
</reference>
<gene>
    <name evidence="2" type="ORF">HNR19_001231</name>
</gene>
<evidence type="ECO:0000313" key="2">
    <source>
        <dbReference type="EMBL" id="NYJ00533.1"/>
    </source>
</evidence>
<protein>
    <submittedName>
        <fullName evidence="2">Tetratricopeptide (TPR) repeat protein</fullName>
    </submittedName>
</protein>
<dbReference type="Gene3D" id="1.25.40.10">
    <property type="entry name" value="Tetratricopeptide repeat domain"/>
    <property type="match status" value="1"/>
</dbReference>
<keyword evidence="1" id="KW-0175">Coiled coil</keyword>
<accession>A0A853C2G0</accession>
<comment type="caution">
    <text evidence="2">The sequence shown here is derived from an EMBL/GenBank/DDBJ whole genome shotgun (WGS) entry which is preliminary data.</text>
</comment>
<name>A0A853C2G0_9ACTN</name>
<evidence type="ECO:0000256" key="1">
    <source>
        <dbReference type="SAM" id="Coils"/>
    </source>
</evidence>
<dbReference type="Proteomes" id="UP000530424">
    <property type="component" value="Unassembled WGS sequence"/>
</dbReference>
<dbReference type="AlphaFoldDB" id="A0A853C2G0"/>
<feature type="coiled-coil region" evidence="1">
    <location>
        <begin position="537"/>
        <end position="571"/>
    </location>
</feature>